<gene>
    <name evidence="1" type="ORF">CU103_14400</name>
</gene>
<protein>
    <submittedName>
        <fullName evidence="1">Uncharacterized protein</fullName>
    </submittedName>
</protein>
<dbReference type="EMBL" id="PGGM01000006">
    <property type="protein sequence ID" value="PSH63458.1"/>
    <property type="molecule type" value="Genomic_DNA"/>
</dbReference>
<accession>A0A2P7BAH4</accession>
<evidence type="ECO:0000313" key="2">
    <source>
        <dbReference type="Proteomes" id="UP000241764"/>
    </source>
</evidence>
<dbReference type="InterPro" id="IPR011049">
    <property type="entry name" value="Serralysin-like_metalloprot_C"/>
</dbReference>
<dbReference type="AlphaFoldDB" id="A0A2P7BAH4"/>
<proteinExistence type="predicted"/>
<reference evidence="2" key="1">
    <citation type="submission" date="2017-11" db="EMBL/GenBank/DDBJ databases">
        <authorList>
            <person name="Kuznetsova I."/>
            <person name="Sazanova A."/>
            <person name="Chirak E."/>
            <person name="Safronova V."/>
            <person name="Willems A."/>
        </authorList>
    </citation>
    <scope>NUCLEOTIDE SEQUENCE [LARGE SCALE GENOMIC DNA]</scope>
    <source>
        <strain evidence="2">CCBAU 03422</strain>
    </source>
</reference>
<organism evidence="1 2">
    <name type="scientific">Phyllobacterium sophorae</name>
    <dbReference type="NCBI Taxonomy" id="1520277"/>
    <lineage>
        <taxon>Bacteria</taxon>
        <taxon>Pseudomonadati</taxon>
        <taxon>Pseudomonadota</taxon>
        <taxon>Alphaproteobacteria</taxon>
        <taxon>Hyphomicrobiales</taxon>
        <taxon>Phyllobacteriaceae</taxon>
        <taxon>Phyllobacterium</taxon>
    </lineage>
</organism>
<sequence>MLTGGEGADRFKFNFDPDSVDTIFDDISGIVDLSAIDGDLTQDGHQTLIVEPDGGQVVVENGLITITLITGEASAFADEGSIMQINQNGASYTLANIEVI</sequence>
<keyword evidence="2" id="KW-1185">Reference proteome</keyword>
<name>A0A2P7BAH4_9HYPH</name>
<dbReference type="SUPFAM" id="SSF51120">
    <property type="entry name" value="beta-Roll"/>
    <property type="match status" value="1"/>
</dbReference>
<comment type="caution">
    <text evidence="1">The sequence shown here is derived from an EMBL/GenBank/DDBJ whole genome shotgun (WGS) entry which is preliminary data.</text>
</comment>
<dbReference type="Proteomes" id="UP000241764">
    <property type="component" value="Unassembled WGS sequence"/>
</dbReference>
<evidence type="ECO:0000313" key="1">
    <source>
        <dbReference type="EMBL" id="PSH63458.1"/>
    </source>
</evidence>